<keyword evidence="1" id="KW-0812">Transmembrane</keyword>
<sequence length="59" mass="6967">MGITYALFMKIAACGTWCGDFFTAWMITDMMLQDNLYPNWAIGLRAFWYKHANIRIMDH</sequence>
<gene>
    <name evidence="2" type="ORF">BLA29_003962</name>
</gene>
<keyword evidence="3" id="KW-1185">Reference proteome</keyword>
<evidence type="ECO:0000313" key="3">
    <source>
        <dbReference type="Proteomes" id="UP000194236"/>
    </source>
</evidence>
<keyword evidence="1" id="KW-1133">Transmembrane helix</keyword>
<dbReference type="GO" id="GO:0070059">
    <property type="term" value="P:intrinsic apoptotic signaling pathway in response to endoplasmic reticulum stress"/>
    <property type="evidence" value="ECO:0007669"/>
    <property type="project" value="TreeGrafter"/>
</dbReference>
<dbReference type="PANTHER" id="PTHR31226">
    <property type="entry name" value="TRANSMEMBRANE PROTEIN 117"/>
    <property type="match status" value="1"/>
</dbReference>
<dbReference type="OrthoDB" id="419441at2759"/>
<dbReference type="Pfam" id="PF15113">
    <property type="entry name" value="TMEM117"/>
    <property type="match status" value="1"/>
</dbReference>
<feature type="transmembrane region" description="Helical" evidence="1">
    <location>
        <begin position="7"/>
        <end position="27"/>
    </location>
</feature>
<proteinExistence type="predicted"/>
<organism evidence="2 3">
    <name type="scientific">Euroglyphus maynei</name>
    <name type="common">Mayne's house dust mite</name>
    <dbReference type="NCBI Taxonomy" id="6958"/>
    <lineage>
        <taxon>Eukaryota</taxon>
        <taxon>Metazoa</taxon>
        <taxon>Ecdysozoa</taxon>
        <taxon>Arthropoda</taxon>
        <taxon>Chelicerata</taxon>
        <taxon>Arachnida</taxon>
        <taxon>Acari</taxon>
        <taxon>Acariformes</taxon>
        <taxon>Sarcoptiformes</taxon>
        <taxon>Astigmata</taxon>
        <taxon>Psoroptidia</taxon>
        <taxon>Analgoidea</taxon>
        <taxon>Pyroglyphidae</taxon>
        <taxon>Pyroglyphinae</taxon>
        <taxon>Euroglyphus</taxon>
    </lineage>
</organism>
<evidence type="ECO:0000313" key="2">
    <source>
        <dbReference type="EMBL" id="OTF74755.1"/>
    </source>
</evidence>
<comment type="caution">
    <text evidence="2">The sequence shown here is derived from an EMBL/GenBank/DDBJ whole genome shotgun (WGS) entry which is preliminary data.</text>
</comment>
<accession>A0A1Y3B649</accession>
<evidence type="ECO:0000256" key="1">
    <source>
        <dbReference type="SAM" id="Phobius"/>
    </source>
</evidence>
<dbReference type="AlphaFoldDB" id="A0A1Y3B649"/>
<dbReference type="Proteomes" id="UP000194236">
    <property type="component" value="Unassembled WGS sequence"/>
</dbReference>
<keyword evidence="1" id="KW-0472">Membrane</keyword>
<reference evidence="2 3" key="1">
    <citation type="submission" date="2017-03" db="EMBL/GenBank/DDBJ databases">
        <title>Genome Survey of Euroglyphus maynei.</title>
        <authorList>
            <person name="Arlian L.G."/>
            <person name="Morgan M.S."/>
            <person name="Rider S.D."/>
        </authorList>
    </citation>
    <scope>NUCLEOTIDE SEQUENCE [LARGE SCALE GENOMIC DNA]</scope>
    <source>
        <strain evidence="2">Arlian Lab</strain>
        <tissue evidence="2">Whole body</tissue>
    </source>
</reference>
<dbReference type="PANTHER" id="PTHR31226:SF1">
    <property type="entry name" value="TRANSMEMBRANE PROTEIN 117"/>
    <property type="match status" value="1"/>
</dbReference>
<dbReference type="InterPro" id="IPR029370">
    <property type="entry name" value="TMEM117"/>
</dbReference>
<protein>
    <submittedName>
        <fullName evidence="2">THEM117 domain containing protein</fullName>
    </submittedName>
</protein>
<dbReference type="EMBL" id="MUJZ01045465">
    <property type="protein sequence ID" value="OTF74755.1"/>
    <property type="molecule type" value="Genomic_DNA"/>
</dbReference>
<name>A0A1Y3B649_EURMA</name>